<evidence type="ECO:0000313" key="7">
    <source>
        <dbReference type="EMBL" id="RXK09017.1"/>
    </source>
</evidence>
<evidence type="ECO:0000256" key="4">
    <source>
        <dbReference type="ARBA" id="ARBA00022989"/>
    </source>
</evidence>
<keyword evidence="2" id="KW-1003">Cell membrane</keyword>
<evidence type="ECO:0000256" key="1">
    <source>
        <dbReference type="ARBA" id="ARBA00004651"/>
    </source>
</evidence>
<feature type="transmembrane region" description="Helical" evidence="6">
    <location>
        <begin position="48"/>
        <end position="71"/>
    </location>
</feature>
<keyword evidence="3 6" id="KW-0812">Transmembrane</keyword>
<feature type="transmembrane region" description="Helical" evidence="6">
    <location>
        <begin position="21"/>
        <end position="42"/>
    </location>
</feature>
<feature type="transmembrane region" description="Helical" evidence="6">
    <location>
        <begin position="376"/>
        <end position="404"/>
    </location>
</feature>
<dbReference type="Gene3D" id="1.20.1740.10">
    <property type="entry name" value="Amino acid/polyamine transporter I"/>
    <property type="match status" value="1"/>
</dbReference>
<evidence type="ECO:0000256" key="3">
    <source>
        <dbReference type="ARBA" id="ARBA00022692"/>
    </source>
</evidence>
<feature type="transmembrane region" description="Helical" evidence="6">
    <location>
        <begin position="155"/>
        <end position="176"/>
    </location>
</feature>
<gene>
    <name evidence="7" type="ORF">CRV05_12120</name>
</gene>
<dbReference type="PANTHER" id="PTHR42770:SF13">
    <property type="entry name" value="L-METHIONINE_BRANCHED-CHAIN AMINO ACID EXPORTER YJEH"/>
    <property type="match status" value="1"/>
</dbReference>
<evidence type="ECO:0000256" key="2">
    <source>
        <dbReference type="ARBA" id="ARBA00022475"/>
    </source>
</evidence>
<evidence type="ECO:0008006" key="9">
    <source>
        <dbReference type="Google" id="ProtNLM"/>
    </source>
</evidence>
<keyword evidence="4 6" id="KW-1133">Transmembrane helix</keyword>
<name>A0AAX2A4E6_9BACT</name>
<sequence>MILNYIKRKKLNNKKLNTFTLSGLIIGPILGSGIILLPPLVYNMIGSFSLIIWGIILILGFIFALIFGKLATLFPGEGGVSLATKEVMGKKYQLLTSFYLICAVFFGPVAVLIIAAKFIQNLFPNTNLEVLALLVYLVTYLLLLSKVNFIGKLMLIVSSVITVVFLLSSIIILLNVNQYSFTLPQISFNEFGYSLLVVFWSIVGWEVIGNYSKEVDDTKTLTKSIVFSAIVISIVYIFLALAITLGEFPREQEFKLVWLIEPIFGSFSNIVLATISLILCIGTLILFVGAVARLIASLKLTSYTSMHSSNNSPIGALNVLSSLYLITLFLVYLDFITLDELVAYSDAFFIANALIGLITAIMLFEKGFLKSASFILSILFFTILIFSNIIILSIIISLFIFTYLKK</sequence>
<dbReference type="InterPro" id="IPR050367">
    <property type="entry name" value="APC_superfamily"/>
</dbReference>
<feature type="transmembrane region" description="Helical" evidence="6">
    <location>
        <begin position="122"/>
        <end position="143"/>
    </location>
</feature>
<dbReference type="Proteomes" id="UP000289193">
    <property type="component" value="Unassembled WGS sequence"/>
</dbReference>
<proteinExistence type="predicted"/>
<protein>
    <recommendedName>
        <fullName evidence="9">Amino acid permease</fullName>
    </recommendedName>
</protein>
<comment type="subcellular location">
    <subcellularLocation>
        <location evidence="1">Cell membrane</location>
        <topology evidence="1">Multi-pass membrane protein</topology>
    </subcellularLocation>
</comment>
<comment type="caution">
    <text evidence="7">The sequence shown here is derived from an EMBL/GenBank/DDBJ whole genome shotgun (WGS) entry which is preliminary data.</text>
</comment>
<dbReference type="Pfam" id="PF13520">
    <property type="entry name" value="AA_permease_2"/>
    <property type="match status" value="1"/>
</dbReference>
<feature type="transmembrane region" description="Helical" evidence="6">
    <location>
        <begin position="341"/>
        <end position="364"/>
    </location>
</feature>
<dbReference type="EMBL" id="PDKM01000008">
    <property type="protein sequence ID" value="RXK09017.1"/>
    <property type="molecule type" value="Genomic_DNA"/>
</dbReference>
<feature type="transmembrane region" description="Helical" evidence="6">
    <location>
        <begin position="92"/>
        <end position="116"/>
    </location>
</feature>
<dbReference type="AlphaFoldDB" id="A0AAX2A4E6"/>
<evidence type="ECO:0000256" key="5">
    <source>
        <dbReference type="ARBA" id="ARBA00023136"/>
    </source>
</evidence>
<dbReference type="PIRSF" id="PIRSF006060">
    <property type="entry name" value="AA_transporter"/>
    <property type="match status" value="1"/>
</dbReference>
<dbReference type="GO" id="GO:0005886">
    <property type="term" value="C:plasma membrane"/>
    <property type="evidence" value="ECO:0007669"/>
    <property type="project" value="UniProtKB-SubCell"/>
</dbReference>
<feature type="transmembrane region" description="Helical" evidence="6">
    <location>
        <begin position="191"/>
        <end position="212"/>
    </location>
</feature>
<feature type="transmembrane region" description="Helical" evidence="6">
    <location>
        <begin position="316"/>
        <end position="335"/>
    </location>
</feature>
<feature type="transmembrane region" description="Helical" evidence="6">
    <location>
        <begin position="224"/>
        <end position="246"/>
    </location>
</feature>
<evidence type="ECO:0000256" key="6">
    <source>
        <dbReference type="SAM" id="Phobius"/>
    </source>
</evidence>
<keyword evidence="5 6" id="KW-0472">Membrane</keyword>
<dbReference type="PANTHER" id="PTHR42770">
    <property type="entry name" value="AMINO ACID TRANSPORTER-RELATED"/>
    <property type="match status" value="1"/>
</dbReference>
<keyword evidence="8" id="KW-1185">Reference proteome</keyword>
<organism evidence="7 8">
    <name type="scientific">Halarcobacter bivalviorum</name>
    <dbReference type="NCBI Taxonomy" id="663364"/>
    <lineage>
        <taxon>Bacteria</taxon>
        <taxon>Pseudomonadati</taxon>
        <taxon>Campylobacterota</taxon>
        <taxon>Epsilonproteobacteria</taxon>
        <taxon>Campylobacterales</taxon>
        <taxon>Arcobacteraceae</taxon>
        <taxon>Halarcobacter</taxon>
    </lineage>
</organism>
<accession>A0AAX2A4E6</accession>
<dbReference type="InterPro" id="IPR002293">
    <property type="entry name" value="AA/rel_permease1"/>
</dbReference>
<evidence type="ECO:0000313" key="8">
    <source>
        <dbReference type="Proteomes" id="UP000289193"/>
    </source>
</evidence>
<dbReference type="GO" id="GO:0022857">
    <property type="term" value="F:transmembrane transporter activity"/>
    <property type="evidence" value="ECO:0007669"/>
    <property type="project" value="InterPro"/>
</dbReference>
<reference evidence="7 8" key="1">
    <citation type="submission" date="2017-10" db="EMBL/GenBank/DDBJ databases">
        <title>Genomics of the genus Arcobacter.</title>
        <authorList>
            <person name="Perez-Cataluna A."/>
            <person name="Figueras M.J."/>
        </authorList>
    </citation>
    <scope>NUCLEOTIDE SEQUENCE [LARGE SCALE GENOMIC DNA]</scope>
    <source>
        <strain evidence="7 8">CECT 7835</strain>
    </source>
</reference>
<feature type="transmembrane region" description="Helical" evidence="6">
    <location>
        <begin position="266"/>
        <end position="295"/>
    </location>
</feature>